<reference evidence="2" key="1">
    <citation type="journal article" date="2023" name="Genome Biol. Evol.">
        <title>First Whole Genome Sequence and Flow Cytometry Genome Size Data for the Lichen-Forming Fungus Ramalina farinacea (Ascomycota).</title>
        <authorList>
            <person name="Llewellyn T."/>
            <person name="Mian S."/>
            <person name="Hill R."/>
            <person name="Leitch I.J."/>
            <person name="Gaya E."/>
        </authorList>
    </citation>
    <scope>NUCLEOTIDE SEQUENCE</scope>
    <source>
        <strain evidence="2">LIQ254RAFAR</strain>
    </source>
</reference>
<feature type="compositionally biased region" description="Basic residues" evidence="1">
    <location>
        <begin position="1"/>
        <end position="11"/>
    </location>
</feature>
<protein>
    <recommendedName>
        <fullName evidence="4">F-box domain-containing protein</fullName>
    </recommendedName>
</protein>
<dbReference type="Proteomes" id="UP001161017">
    <property type="component" value="Unassembled WGS sequence"/>
</dbReference>
<evidence type="ECO:0000256" key="1">
    <source>
        <dbReference type="SAM" id="MobiDB-lite"/>
    </source>
</evidence>
<evidence type="ECO:0000313" key="3">
    <source>
        <dbReference type="Proteomes" id="UP001161017"/>
    </source>
</evidence>
<sequence length="282" mass="32572">MAKPRRKKGTRKSQSPQPPSLTDEQRKVEHVKSTKPSPDLFVLPLELRFMIYKLLFLAESDILSARYKSTVLLTNKAINAEAKPLLYQHHEFYFACGGWRFGSLCSDASLGWMTKISLHNHRHFFPKCNTDLSVRAQLFVLHRFAVRLRSLKIDFHLNKKEKRPQAGYLSGFWDRLTYIEARFTQRSSGVPAIETFLMAIAPLAEWREGEVRMLEGYDGEPYGINKKVVKDLPQRIFRVNRSMRRMAKLVLLHDGKAKLAQLRGQRGWISACPAFPANLWAD</sequence>
<keyword evidence="3" id="KW-1185">Reference proteome</keyword>
<gene>
    <name evidence="2" type="ORF">OHK93_005293</name>
</gene>
<proteinExistence type="predicted"/>
<evidence type="ECO:0008006" key="4">
    <source>
        <dbReference type="Google" id="ProtNLM"/>
    </source>
</evidence>
<dbReference type="AlphaFoldDB" id="A0AA43TZ95"/>
<comment type="caution">
    <text evidence="2">The sequence shown here is derived from an EMBL/GenBank/DDBJ whole genome shotgun (WGS) entry which is preliminary data.</text>
</comment>
<dbReference type="EMBL" id="JAPUFD010000027">
    <property type="protein sequence ID" value="MDI1493503.1"/>
    <property type="molecule type" value="Genomic_DNA"/>
</dbReference>
<organism evidence="2 3">
    <name type="scientific">Ramalina farinacea</name>
    <dbReference type="NCBI Taxonomy" id="258253"/>
    <lineage>
        <taxon>Eukaryota</taxon>
        <taxon>Fungi</taxon>
        <taxon>Dikarya</taxon>
        <taxon>Ascomycota</taxon>
        <taxon>Pezizomycotina</taxon>
        <taxon>Lecanoromycetes</taxon>
        <taxon>OSLEUM clade</taxon>
        <taxon>Lecanoromycetidae</taxon>
        <taxon>Lecanorales</taxon>
        <taxon>Lecanorineae</taxon>
        <taxon>Ramalinaceae</taxon>
        <taxon>Ramalina</taxon>
    </lineage>
</organism>
<name>A0AA43TZ95_9LECA</name>
<accession>A0AA43TZ95</accession>
<feature type="compositionally biased region" description="Basic and acidic residues" evidence="1">
    <location>
        <begin position="23"/>
        <end position="32"/>
    </location>
</feature>
<feature type="region of interest" description="Disordered" evidence="1">
    <location>
        <begin position="1"/>
        <end position="32"/>
    </location>
</feature>
<evidence type="ECO:0000313" key="2">
    <source>
        <dbReference type="EMBL" id="MDI1493503.1"/>
    </source>
</evidence>